<dbReference type="Gene3D" id="3.40.50.850">
    <property type="entry name" value="Isochorismatase-like"/>
    <property type="match status" value="1"/>
</dbReference>
<dbReference type="GO" id="GO:0016787">
    <property type="term" value="F:hydrolase activity"/>
    <property type="evidence" value="ECO:0007669"/>
    <property type="project" value="UniProtKB-KW"/>
</dbReference>
<dbReference type="Pfam" id="PF00857">
    <property type="entry name" value="Isochorismatase"/>
    <property type="match status" value="1"/>
</dbReference>
<dbReference type="InterPro" id="IPR000868">
    <property type="entry name" value="Isochorismatase-like_dom"/>
</dbReference>
<dbReference type="SUPFAM" id="SSF52499">
    <property type="entry name" value="Isochorismatase-like hydrolases"/>
    <property type="match status" value="1"/>
</dbReference>
<accession>A0ABN6RLD2</accession>
<name>A0ABN6RLD2_9DEIO</name>
<gene>
    <name evidence="3" type="ORF">DAETH_26580</name>
</gene>
<keyword evidence="4" id="KW-1185">Reference proteome</keyword>
<reference evidence="3" key="1">
    <citation type="submission" date="2022-07" db="EMBL/GenBank/DDBJ databases">
        <title>Complete Genome Sequence of the Radioresistant Bacterium Deinococcus aetherius ST0316, Isolated from the Air Dust collected in Lower Stratosphere above Japan.</title>
        <authorList>
            <person name="Satoh K."/>
            <person name="Hagiwara K."/>
            <person name="Katsumata K."/>
            <person name="Kubo A."/>
            <person name="Yokobori S."/>
            <person name="Yamagishi A."/>
            <person name="Oono Y."/>
            <person name="Narumi I."/>
        </authorList>
    </citation>
    <scope>NUCLEOTIDE SEQUENCE</scope>
    <source>
        <strain evidence="3">ST0316</strain>
    </source>
</reference>
<dbReference type="InterPro" id="IPR050272">
    <property type="entry name" value="Isochorismatase-like_hydrls"/>
</dbReference>
<keyword evidence="1 3" id="KW-0378">Hydrolase</keyword>
<sequence length="186" mass="20031">MTDTPTPPALVLIDIQKGFLNPIWGERNNPDAEANATRLLAAWRAQGWPVFHVQHLSRGPESPLRPGQDGAEFQPGFEPRPGEGHVTKHVNSAFIGTDLEGQLRGQGIGRLVIAGLTTDHCVSTTTRMAGNLGFDVTLLGDATATFDRTFGNLHLTADELHRAHLASLHGEFATVRTTSEVLAELG</sequence>
<dbReference type="PANTHER" id="PTHR43540:SF1">
    <property type="entry name" value="ISOCHORISMATASE HYDROLASE"/>
    <property type="match status" value="1"/>
</dbReference>
<dbReference type="RefSeq" id="WP_264775374.1">
    <property type="nucleotide sequence ID" value="NZ_AP026560.1"/>
</dbReference>
<dbReference type="Proteomes" id="UP001064971">
    <property type="component" value="Chromosome"/>
</dbReference>
<protein>
    <submittedName>
        <fullName evidence="3">Cysteine hydrolase</fullName>
    </submittedName>
</protein>
<proteinExistence type="predicted"/>
<evidence type="ECO:0000259" key="2">
    <source>
        <dbReference type="Pfam" id="PF00857"/>
    </source>
</evidence>
<dbReference type="InterPro" id="IPR036380">
    <property type="entry name" value="Isochorismatase-like_sf"/>
</dbReference>
<organism evidence="3 4">
    <name type="scientific">Deinococcus aetherius</name>
    <dbReference type="NCBI Taxonomy" id="200252"/>
    <lineage>
        <taxon>Bacteria</taxon>
        <taxon>Thermotogati</taxon>
        <taxon>Deinococcota</taxon>
        <taxon>Deinococci</taxon>
        <taxon>Deinococcales</taxon>
        <taxon>Deinococcaceae</taxon>
        <taxon>Deinococcus</taxon>
    </lineage>
</organism>
<dbReference type="EMBL" id="AP026560">
    <property type="protein sequence ID" value="BDP42689.1"/>
    <property type="molecule type" value="Genomic_DNA"/>
</dbReference>
<evidence type="ECO:0000313" key="3">
    <source>
        <dbReference type="EMBL" id="BDP42689.1"/>
    </source>
</evidence>
<evidence type="ECO:0000256" key="1">
    <source>
        <dbReference type="ARBA" id="ARBA00022801"/>
    </source>
</evidence>
<feature type="domain" description="Isochorismatase-like" evidence="2">
    <location>
        <begin position="9"/>
        <end position="179"/>
    </location>
</feature>
<evidence type="ECO:0000313" key="4">
    <source>
        <dbReference type="Proteomes" id="UP001064971"/>
    </source>
</evidence>
<dbReference type="PANTHER" id="PTHR43540">
    <property type="entry name" value="PEROXYUREIDOACRYLATE/UREIDOACRYLATE AMIDOHYDROLASE-RELATED"/>
    <property type="match status" value="1"/>
</dbReference>
<dbReference type="CDD" id="cd01014">
    <property type="entry name" value="nicotinamidase_related"/>
    <property type="match status" value="1"/>
</dbReference>